<protein>
    <submittedName>
        <fullName evidence="1">Uncharacterized protein</fullName>
    </submittedName>
</protein>
<dbReference type="PANTHER" id="PTHR46601">
    <property type="entry name" value="ULP_PROTEASE DOMAIN-CONTAINING PROTEIN"/>
    <property type="match status" value="1"/>
</dbReference>
<proteinExistence type="predicted"/>
<name>A0A0L8HX35_OCTBM</name>
<reference evidence="1" key="1">
    <citation type="submission" date="2015-07" db="EMBL/GenBank/DDBJ databases">
        <title>MeaNS - Measles Nucleotide Surveillance Program.</title>
        <authorList>
            <person name="Tran T."/>
            <person name="Druce J."/>
        </authorList>
    </citation>
    <scope>NUCLEOTIDE SEQUENCE</scope>
    <source>
        <strain evidence="1">UCB-OBI-ISO-001</strain>
        <tissue evidence="1">Gonad</tissue>
    </source>
</reference>
<dbReference type="PANTHER" id="PTHR46601:SF2">
    <property type="entry name" value="UBIQUITIN-LIKE PROTEASE FAMILY PROFILE DOMAIN-CONTAINING PROTEIN"/>
    <property type="match status" value="1"/>
</dbReference>
<organism evidence="1">
    <name type="scientific">Octopus bimaculoides</name>
    <name type="common">California two-spotted octopus</name>
    <dbReference type="NCBI Taxonomy" id="37653"/>
    <lineage>
        <taxon>Eukaryota</taxon>
        <taxon>Metazoa</taxon>
        <taxon>Spiralia</taxon>
        <taxon>Lophotrochozoa</taxon>
        <taxon>Mollusca</taxon>
        <taxon>Cephalopoda</taxon>
        <taxon>Coleoidea</taxon>
        <taxon>Octopodiformes</taxon>
        <taxon>Octopoda</taxon>
        <taxon>Incirrata</taxon>
        <taxon>Octopodidae</taxon>
        <taxon>Octopus</taxon>
    </lineage>
</organism>
<accession>A0A0L8HX35</accession>
<dbReference type="AlphaFoldDB" id="A0A0L8HX35"/>
<dbReference type="EMBL" id="KQ417092">
    <property type="protein sequence ID" value="KOF93751.1"/>
    <property type="molecule type" value="Genomic_DNA"/>
</dbReference>
<gene>
    <name evidence="1" type="ORF">OCBIM_22003572mg</name>
</gene>
<sequence>MVTHWSSDMVTLFTAMAYFKGEEGELEHALYAVVSDEMKHRKHSVYAFNTAIITEAKQLTQVSKIHYWSDGAGSQFKNKYTLANLFYHEHDFEVVMNAKAFYCVTKIVCKKIHTLFVPQSSINSHSEKLKQRWTDCRAIPNIHTIHFVAKAGAGSIITAKNSQFKVQESCTEFTLSPTLEQTRSTPTALAAPVDP</sequence>
<evidence type="ECO:0000313" key="1">
    <source>
        <dbReference type="EMBL" id="KOF93751.1"/>
    </source>
</evidence>
<feature type="non-terminal residue" evidence="1">
    <location>
        <position position="195"/>
    </location>
</feature>